<keyword evidence="8 14" id="KW-0406">Ion transport</keyword>
<comment type="similarity">
    <text evidence="2 14">Belongs to the glutamate-gated ion channel (TC 1.A.10.1) family.</text>
</comment>
<dbReference type="CDD" id="cd19990">
    <property type="entry name" value="PBP1_GABAb_receptor_plant"/>
    <property type="match status" value="1"/>
</dbReference>
<keyword evidence="9 14" id="KW-0472">Membrane</keyword>
<evidence type="ECO:0000256" key="12">
    <source>
        <dbReference type="ARBA" id="ARBA00023286"/>
    </source>
</evidence>
<dbReference type="AlphaFoldDB" id="A0AAU9RKY8"/>
<dbReference type="InterPro" id="IPR044440">
    <property type="entry name" value="GABAb_receptor_plant_PBP1"/>
</dbReference>
<dbReference type="Gene3D" id="3.40.190.10">
    <property type="entry name" value="Periplasmic binding protein-like II"/>
    <property type="match status" value="2"/>
</dbReference>
<feature type="signal peptide" evidence="16">
    <location>
        <begin position="1"/>
        <end position="27"/>
    </location>
</feature>
<proteinExistence type="inferred from homology"/>
<dbReference type="Pfam" id="PF00060">
    <property type="entry name" value="Lig_chan"/>
    <property type="match status" value="1"/>
</dbReference>
<feature type="chain" id="PRO_5043493860" description="Glutamate receptor" evidence="16">
    <location>
        <begin position="28"/>
        <end position="870"/>
    </location>
</feature>
<keyword evidence="10 14" id="KW-0675">Receptor</keyword>
<dbReference type="GO" id="GO:0015276">
    <property type="term" value="F:ligand-gated monoatomic ion channel activity"/>
    <property type="evidence" value="ECO:0007669"/>
    <property type="project" value="InterPro"/>
</dbReference>
<dbReference type="InterPro" id="IPR028082">
    <property type="entry name" value="Peripla_BP_I"/>
</dbReference>
<evidence type="ECO:0000256" key="10">
    <source>
        <dbReference type="ARBA" id="ARBA00023170"/>
    </source>
</evidence>
<dbReference type="InterPro" id="IPR015683">
    <property type="entry name" value="Ionotropic_Glu_rcpt"/>
</dbReference>
<dbReference type="EMBL" id="OU466858">
    <property type="protein sequence ID" value="CAH2044789.1"/>
    <property type="molecule type" value="Genomic_DNA"/>
</dbReference>
<feature type="domain" description="Ionotropic glutamate receptor C-terminal" evidence="17">
    <location>
        <begin position="449"/>
        <end position="779"/>
    </location>
</feature>
<evidence type="ECO:0000313" key="19">
    <source>
        <dbReference type="Proteomes" id="UP000836841"/>
    </source>
</evidence>
<evidence type="ECO:0000256" key="4">
    <source>
        <dbReference type="ARBA" id="ARBA00022448"/>
    </source>
</evidence>
<organism evidence="18 19">
    <name type="scientific">Thlaspi arvense</name>
    <name type="common">Field penny-cress</name>
    <dbReference type="NCBI Taxonomy" id="13288"/>
    <lineage>
        <taxon>Eukaryota</taxon>
        <taxon>Viridiplantae</taxon>
        <taxon>Streptophyta</taxon>
        <taxon>Embryophyta</taxon>
        <taxon>Tracheophyta</taxon>
        <taxon>Spermatophyta</taxon>
        <taxon>Magnoliopsida</taxon>
        <taxon>eudicotyledons</taxon>
        <taxon>Gunneridae</taxon>
        <taxon>Pentapetalae</taxon>
        <taxon>rosids</taxon>
        <taxon>malvids</taxon>
        <taxon>Brassicales</taxon>
        <taxon>Brassicaceae</taxon>
        <taxon>Thlaspideae</taxon>
        <taxon>Thlaspi</taxon>
    </lineage>
</organism>
<dbReference type="Pfam" id="PF01094">
    <property type="entry name" value="ANF_receptor"/>
    <property type="match status" value="1"/>
</dbReference>
<evidence type="ECO:0000256" key="14">
    <source>
        <dbReference type="PIRNR" id="PIRNR037090"/>
    </source>
</evidence>
<reference evidence="18 19" key="1">
    <citation type="submission" date="2022-03" db="EMBL/GenBank/DDBJ databases">
        <authorList>
            <person name="Nunn A."/>
            <person name="Chopra R."/>
            <person name="Nunn A."/>
            <person name="Contreras Garrido A."/>
        </authorList>
    </citation>
    <scope>NUCLEOTIDE SEQUENCE [LARGE SCALE GENOMIC DNA]</scope>
</reference>
<dbReference type="SMART" id="SM00079">
    <property type="entry name" value="PBPe"/>
    <property type="match status" value="1"/>
</dbReference>
<dbReference type="Gene3D" id="3.40.50.2300">
    <property type="match status" value="2"/>
</dbReference>
<dbReference type="FunFam" id="1.10.287.70:FF:000037">
    <property type="entry name" value="Glutamate receptor"/>
    <property type="match status" value="1"/>
</dbReference>
<keyword evidence="6 16" id="KW-0732">Signal</keyword>
<name>A0AAU9RKY8_THLAR</name>
<dbReference type="GO" id="GO:0016020">
    <property type="term" value="C:membrane"/>
    <property type="evidence" value="ECO:0007669"/>
    <property type="project" value="UniProtKB-SubCell"/>
</dbReference>
<comment type="function">
    <text evidence="14">Glutamate-gated receptor that probably acts as non-selective cation channel.</text>
</comment>
<feature type="transmembrane region" description="Helical" evidence="15">
    <location>
        <begin position="570"/>
        <end position="588"/>
    </location>
</feature>
<gene>
    <name evidence="18" type="ORF">TAV2_LOCUS5110</name>
</gene>
<evidence type="ECO:0000256" key="3">
    <source>
        <dbReference type="ARBA" id="ARBA00011095"/>
    </source>
</evidence>
<evidence type="ECO:0000259" key="17">
    <source>
        <dbReference type="SMART" id="SM00079"/>
    </source>
</evidence>
<feature type="transmembrane region" description="Helical" evidence="15">
    <location>
        <begin position="799"/>
        <end position="820"/>
    </location>
</feature>
<evidence type="ECO:0000256" key="7">
    <source>
        <dbReference type="ARBA" id="ARBA00022989"/>
    </source>
</evidence>
<keyword evidence="7 15" id="KW-1133">Transmembrane helix</keyword>
<keyword evidence="4 14" id="KW-0813">Transport</keyword>
<feature type="transmembrane region" description="Helical" evidence="15">
    <location>
        <begin position="630"/>
        <end position="650"/>
    </location>
</feature>
<keyword evidence="19" id="KW-1185">Reference proteome</keyword>
<dbReference type="PIRSF" id="PIRSF037090">
    <property type="entry name" value="Iontro_Glu-like_rcpt_pln"/>
    <property type="match status" value="1"/>
</dbReference>
<dbReference type="Pfam" id="PF10613">
    <property type="entry name" value="Lig_chan-Glu_bd"/>
    <property type="match status" value="1"/>
</dbReference>
<evidence type="ECO:0000256" key="16">
    <source>
        <dbReference type="SAM" id="SignalP"/>
    </source>
</evidence>
<evidence type="ECO:0000256" key="13">
    <source>
        <dbReference type="ARBA" id="ARBA00023303"/>
    </source>
</evidence>
<dbReference type="FunFam" id="3.40.50.2300:FF:000629">
    <property type="entry name" value="Glutamate receptor 1.3"/>
    <property type="match status" value="1"/>
</dbReference>
<evidence type="ECO:0000256" key="5">
    <source>
        <dbReference type="ARBA" id="ARBA00022692"/>
    </source>
</evidence>
<evidence type="ECO:0000256" key="1">
    <source>
        <dbReference type="ARBA" id="ARBA00004141"/>
    </source>
</evidence>
<dbReference type="PANTHER" id="PTHR18966">
    <property type="entry name" value="IONOTROPIC GLUTAMATE RECEPTOR"/>
    <property type="match status" value="1"/>
</dbReference>
<sequence>MRRFGIQNPILASFLLLLFLFISNCFASSQNDDVDESSGFEHERVRIRVGLVLDLGSVEGKMVGSSVSMALSDFYAINSDYRTRISLSLRNSHGEPLLALASAVDLLQTVGVEAIIGGNSLLETKLLAEIGEKASVPVISLNSPISSSLSKYSHLIQATHDSSSEAKGITAFIHEFDWNSVALIYEDDDDWRESMQLMVDHFHENGVRIQSKVGFTVSSNEELMTDRLRNLKDSGTTVFVVHLSELIATRLFPCAEKLGMMGEGFAWILTAKTMNSFHEKTDDFSKEAMEGVVGFKSYVPMSKELHNFTWRWRKSPFFEEIVGSEMITRLSISSVWAHDVAWALARAAEVAMMSNVSSTLLEAITETRFKGLSGDFELDDNKFLSDKFEIVNLIGSGERRVGFWSSNGSFSNRRHLASSTHNKLETIIWPGGSAQSPKGRSIGESNRKKLRVLVTSSNRFPRLMNVTTDQVTNDITVEGFCIEVFRDSMRPFNYELEFIPWRNGSNYDNLAYALYSQKDKYDAAVGDITITHNRSMYVDFTMPFTEMGLGIVAPKERSMWVFFQPLTPDLWMTSAAFFVLTGIIVWLIERSENPEFQGSWSKQIGVVLWFGFSTLVYAHRERLKHNLSRFVVTVWVFAVLILTASYTATLTSMMTVQQIRFNSNEDFVGHLSGSLIANVALTSSSLRALRSTGLNSAQDYAQALLNKSVSFVVDEMPYLKVLLGENPAQFLMVKTQCTTNGFGFMFQKGSELVPNISREISKLRTSERLSEMEKRWFENQLPYTTDDTSNPITLYRFRGLFMITGVSFAFAFSVLLILWLRDKWEDLVNSVNIFLSRRLVHWRILFARTIHPSPLDDPIGDNAVQMAQRN</sequence>
<accession>A0AAU9RKY8</accession>
<evidence type="ECO:0000256" key="15">
    <source>
        <dbReference type="SAM" id="Phobius"/>
    </source>
</evidence>
<dbReference type="Gene3D" id="1.10.287.70">
    <property type="match status" value="1"/>
</dbReference>
<dbReference type="SUPFAM" id="SSF53850">
    <property type="entry name" value="Periplasmic binding protein-like II"/>
    <property type="match status" value="1"/>
</dbReference>
<comment type="subcellular location">
    <subcellularLocation>
        <location evidence="1">Membrane</location>
        <topology evidence="1">Multi-pass membrane protein</topology>
    </subcellularLocation>
</comment>
<dbReference type="InterPro" id="IPR001320">
    <property type="entry name" value="Iontro_rcpt_C"/>
</dbReference>
<dbReference type="Proteomes" id="UP000836841">
    <property type="component" value="Chromosome 2"/>
</dbReference>
<dbReference type="CDD" id="cd13686">
    <property type="entry name" value="GluR_Plant"/>
    <property type="match status" value="1"/>
</dbReference>
<comment type="subunit">
    <text evidence="3">May form heteromers.</text>
</comment>
<evidence type="ECO:0000256" key="11">
    <source>
        <dbReference type="ARBA" id="ARBA00023180"/>
    </source>
</evidence>
<dbReference type="SUPFAM" id="SSF53822">
    <property type="entry name" value="Periplasmic binding protein-like I"/>
    <property type="match status" value="1"/>
</dbReference>
<keyword evidence="5 15" id="KW-0812">Transmembrane</keyword>
<keyword evidence="11" id="KW-0325">Glycoprotein</keyword>
<evidence type="ECO:0000256" key="2">
    <source>
        <dbReference type="ARBA" id="ARBA00008685"/>
    </source>
</evidence>
<dbReference type="InterPro" id="IPR019594">
    <property type="entry name" value="Glu/Gly-bd"/>
</dbReference>
<dbReference type="InterPro" id="IPR017103">
    <property type="entry name" value="Iontropic_Glu_rcpt_pln"/>
</dbReference>
<evidence type="ECO:0000256" key="8">
    <source>
        <dbReference type="ARBA" id="ARBA00023065"/>
    </source>
</evidence>
<dbReference type="InterPro" id="IPR001828">
    <property type="entry name" value="ANF_lig-bd_rcpt"/>
</dbReference>
<keyword evidence="12 14" id="KW-1071">Ligand-gated ion channel</keyword>
<evidence type="ECO:0000313" key="18">
    <source>
        <dbReference type="EMBL" id="CAH2044789.1"/>
    </source>
</evidence>
<keyword evidence="13 14" id="KW-0407">Ion channel</keyword>
<evidence type="ECO:0000256" key="6">
    <source>
        <dbReference type="ARBA" id="ARBA00022729"/>
    </source>
</evidence>
<protein>
    <recommendedName>
        <fullName evidence="14">Glutamate receptor</fullName>
    </recommendedName>
</protein>
<evidence type="ECO:0000256" key="9">
    <source>
        <dbReference type="ARBA" id="ARBA00023136"/>
    </source>
</evidence>